<evidence type="ECO:0000313" key="16">
    <source>
        <dbReference type="EMBL" id="AXY25656.1"/>
    </source>
</evidence>
<dbReference type="Pfam" id="PF00701">
    <property type="entry name" value="DHDPS"/>
    <property type="match status" value="1"/>
</dbReference>
<dbReference type="EC" id="4.3.3.7" evidence="4 12"/>
<feature type="active site" description="Schiff-base intermediate with substrate" evidence="12 14">
    <location>
        <position position="164"/>
    </location>
</feature>
<dbReference type="GO" id="GO:0019877">
    <property type="term" value="P:diaminopimelate biosynthetic process"/>
    <property type="evidence" value="ECO:0007669"/>
    <property type="project" value="UniProtKB-UniRule"/>
</dbReference>
<accession>A0A347WKP9</accession>
<organism evidence="16 17">
    <name type="scientific">Suicoccus acidiformans</name>
    <dbReference type="NCBI Taxonomy" id="2036206"/>
    <lineage>
        <taxon>Bacteria</taxon>
        <taxon>Bacillati</taxon>
        <taxon>Bacillota</taxon>
        <taxon>Bacilli</taxon>
        <taxon>Lactobacillales</taxon>
        <taxon>Aerococcaceae</taxon>
        <taxon>Suicoccus</taxon>
    </lineage>
</organism>
<dbReference type="InterPro" id="IPR002220">
    <property type="entry name" value="DapA-like"/>
</dbReference>
<keyword evidence="6 12" id="KW-0028">Amino-acid biosynthesis</keyword>
<evidence type="ECO:0000256" key="10">
    <source>
        <dbReference type="ARBA" id="ARBA00023270"/>
    </source>
</evidence>
<dbReference type="PIRSF" id="PIRSF001365">
    <property type="entry name" value="DHDPS"/>
    <property type="match status" value="1"/>
</dbReference>
<keyword evidence="7 12" id="KW-0220">Diaminopimelate biosynthesis</keyword>
<evidence type="ECO:0000256" key="5">
    <source>
        <dbReference type="ARBA" id="ARBA00022490"/>
    </source>
</evidence>
<gene>
    <name evidence="12" type="primary">dapA</name>
    <name evidence="16" type="ORF">CL176_06395</name>
</gene>
<comment type="subunit">
    <text evidence="12">Homotetramer; dimer of dimers.</text>
</comment>
<dbReference type="Proteomes" id="UP000263232">
    <property type="component" value="Chromosome"/>
</dbReference>
<dbReference type="SMART" id="SM01130">
    <property type="entry name" value="DHDPS"/>
    <property type="match status" value="1"/>
</dbReference>
<dbReference type="GO" id="GO:0005829">
    <property type="term" value="C:cytosol"/>
    <property type="evidence" value="ECO:0007669"/>
    <property type="project" value="TreeGrafter"/>
</dbReference>
<sequence>MTVFTGSGVAIVTPFVENTHEIDYRSFQTLLDFHLDHGTDAIIVAGTTGESSTMTDEEQVDLIKFTVDHIDGRIPVIAGAGINDTRHAIRLSQQAENAGADALLILTPYYNKANHEGLLRHYRAIADSVDIPIIMYEVPGRTGMAMTVDEVVELSEHPNIVGLKDATGNMEFTRAVLERTDDDFAVYSGNDDLNHEIMTLGGKGVISVTANVLPDEVHELCQLHLDGNGQDAAVIDQQLEGINRDLFVEVNPIPVKYLVHKMGYCSLDYRLPLYEPSDEAKKVLDGYLTTLAKNNRD</sequence>
<evidence type="ECO:0000313" key="17">
    <source>
        <dbReference type="Proteomes" id="UP000263232"/>
    </source>
</evidence>
<evidence type="ECO:0000256" key="11">
    <source>
        <dbReference type="ARBA" id="ARBA00047836"/>
    </source>
</evidence>
<dbReference type="PRINTS" id="PR00146">
    <property type="entry name" value="DHPICSNTHASE"/>
</dbReference>
<dbReference type="Gene3D" id="3.20.20.70">
    <property type="entry name" value="Aldolase class I"/>
    <property type="match status" value="1"/>
</dbReference>
<evidence type="ECO:0000256" key="6">
    <source>
        <dbReference type="ARBA" id="ARBA00022605"/>
    </source>
</evidence>
<comment type="subcellular location">
    <subcellularLocation>
        <location evidence="12">Cytoplasm</location>
    </subcellularLocation>
</comment>
<keyword evidence="8 12" id="KW-0457">Lysine biosynthesis</keyword>
<dbReference type="GO" id="GO:0009089">
    <property type="term" value="P:lysine biosynthetic process via diaminopimelate"/>
    <property type="evidence" value="ECO:0007669"/>
    <property type="project" value="UniProtKB-UniRule"/>
</dbReference>
<protein>
    <recommendedName>
        <fullName evidence="4 12">4-hydroxy-tetrahydrodipicolinate synthase</fullName>
        <shortName evidence="12">HTPA synthase</shortName>
        <ecNumber evidence="4 12">4.3.3.7</ecNumber>
    </recommendedName>
</protein>
<proteinExistence type="inferred from homology"/>
<feature type="binding site" evidence="12 15">
    <location>
        <position position="48"/>
    </location>
    <ligand>
        <name>pyruvate</name>
        <dbReference type="ChEBI" id="CHEBI:15361"/>
    </ligand>
</feature>
<comment type="function">
    <text evidence="1 12">Catalyzes the condensation of (S)-aspartate-beta-semialdehyde [(S)-ASA] and pyruvate to 4-hydroxy-tetrahydrodipicolinate (HTPA).</text>
</comment>
<comment type="similarity">
    <text evidence="3 12 13">Belongs to the DapA family.</text>
</comment>
<evidence type="ECO:0000256" key="13">
    <source>
        <dbReference type="PIRNR" id="PIRNR001365"/>
    </source>
</evidence>
<dbReference type="InterPro" id="IPR013785">
    <property type="entry name" value="Aldolase_TIM"/>
</dbReference>
<keyword evidence="5 12" id="KW-0963">Cytoplasm</keyword>
<keyword evidence="10 12" id="KW-0704">Schiff base</keyword>
<dbReference type="HAMAP" id="MF_00418">
    <property type="entry name" value="DapA"/>
    <property type="match status" value="1"/>
</dbReference>
<evidence type="ECO:0000256" key="12">
    <source>
        <dbReference type="HAMAP-Rule" id="MF_00418"/>
    </source>
</evidence>
<dbReference type="UniPathway" id="UPA00034">
    <property type="reaction ID" value="UER00017"/>
</dbReference>
<keyword evidence="9 12" id="KW-0456">Lyase</keyword>
<dbReference type="CDD" id="cd00950">
    <property type="entry name" value="DHDPS"/>
    <property type="match status" value="1"/>
</dbReference>
<evidence type="ECO:0000256" key="2">
    <source>
        <dbReference type="ARBA" id="ARBA00005120"/>
    </source>
</evidence>
<dbReference type="PANTHER" id="PTHR12128:SF66">
    <property type="entry name" value="4-HYDROXY-2-OXOGLUTARATE ALDOLASE, MITOCHONDRIAL"/>
    <property type="match status" value="1"/>
</dbReference>
<feature type="site" description="Part of a proton relay during catalysis" evidence="12">
    <location>
        <position position="47"/>
    </location>
</feature>
<evidence type="ECO:0000256" key="1">
    <source>
        <dbReference type="ARBA" id="ARBA00003294"/>
    </source>
</evidence>
<dbReference type="PANTHER" id="PTHR12128">
    <property type="entry name" value="DIHYDRODIPICOLINATE SYNTHASE"/>
    <property type="match status" value="1"/>
</dbReference>
<dbReference type="InterPro" id="IPR005263">
    <property type="entry name" value="DapA"/>
</dbReference>
<dbReference type="RefSeq" id="WP_118990559.1">
    <property type="nucleotide sequence ID" value="NZ_CP023434.1"/>
</dbReference>
<evidence type="ECO:0000256" key="3">
    <source>
        <dbReference type="ARBA" id="ARBA00007592"/>
    </source>
</evidence>
<evidence type="ECO:0000256" key="7">
    <source>
        <dbReference type="ARBA" id="ARBA00022915"/>
    </source>
</evidence>
<comment type="pathway">
    <text evidence="2 12">Amino-acid biosynthesis; L-lysine biosynthesis via DAP pathway; (S)-tetrahydrodipicolinate from L-aspartate: step 3/4.</text>
</comment>
<feature type="active site" description="Proton donor/acceptor" evidence="12 14">
    <location>
        <position position="136"/>
    </location>
</feature>
<evidence type="ECO:0000256" key="8">
    <source>
        <dbReference type="ARBA" id="ARBA00023154"/>
    </source>
</evidence>
<dbReference type="NCBIfam" id="TIGR00674">
    <property type="entry name" value="dapA"/>
    <property type="match status" value="1"/>
</dbReference>
<dbReference type="EMBL" id="CP023434">
    <property type="protein sequence ID" value="AXY25656.1"/>
    <property type="molecule type" value="Genomic_DNA"/>
</dbReference>
<name>A0A347WKP9_9LACT</name>
<evidence type="ECO:0000256" key="4">
    <source>
        <dbReference type="ARBA" id="ARBA00012086"/>
    </source>
</evidence>
<keyword evidence="17" id="KW-1185">Reference proteome</keyword>
<evidence type="ECO:0000256" key="15">
    <source>
        <dbReference type="PIRSR" id="PIRSR001365-2"/>
    </source>
</evidence>
<dbReference type="GO" id="GO:0008840">
    <property type="term" value="F:4-hydroxy-tetrahydrodipicolinate synthase activity"/>
    <property type="evidence" value="ECO:0007669"/>
    <property type="project" value="UniProtKB-UniRule"/>
</dbReference>
<evidence type="ECO:0000256" key="14">
    <source>
        <dbReference type="PIRSR" id="PIRSR001365-1"/>
    </source>
</evidence>
<dbReference type="KEGG" id="abae:CL176_06395"/>
<comment type="catalytic activity">
    <reaction evidence="11 12">
        <text>L-aspartate 4-semialdehyde + pyruvate = (2S,4S)-4-hydroxy-2,3,4,5-tetrahydrodipicolinate + H2O + H(+)</text>
        <dbReference type="Rhea" id="RHEA:34171"/>
        <dbReference type="ChEBI" id="CHEBI:15361"/>
        <dbReference type="ChEBI" id="CHEBI:15377"/>
        <dbReference type="ChEBI" id="CHEBI:15378"/>
        <dbReference type="ChEBI" id="CHEBI:67139"/>
        <dbReference type="ChEBI" id="CHEBI:537519"/>
        <dbReference type="EC" id="4.3.3.7"/>
    </reaction>
</comment>
<feature type="site" description="Part of a proton relay during catalysis" evidence="12">
    <location>
        <position position="110"/>
    </location>
</feature>
<dbReference type="InterPro" id="IPR020624">
    <property type="entry name" value="Schiff_base-form_aldolases_CS"/>
</dbReference>
<dbReference type="SUPFAM" id="SSF51569">
    <property type="entry name" value="Aldolase"/>
    <property type="match status" value="1"/>
</dbReference>
<evidence type="ECO:0000256" key="9">
    <source>
        <dbReference type="ARBA" id="ARBA00023239"/>
    </source>
</evidence>
<reference evidence="16 17" key="1">
    <citation type="submission" date="2017-09" db="EMBL/GenBank/DDBJ databases">
        <title>Complete genome sequence of Oxytococcus suis strain ZY16052.</title>
        <authorList>
            <person name="Li F."/>
        </authorList>
    </citation>
    <scope>NUCLEOTIDE SEQUENCE [LARGE SCALE GENOMIC DNA]</scope>
    <source>
        <strain evidence="16 17">ZY16052</strain>
    </source>
</reference>
<feature type="binding site" evidence="12 15">
    <location>
        <position position="206"/>
    </location>
    <ligand>
        <name>pyruvate</name>
        <dbReference type="ChEBI" id="CHEBI:15361"/>
    </ligand>
</feature>
<dbReference type="OrthoDB" id="9782828at2"/>
<comment type="caution">
    <text evidence="12">Was originally thought to be a dihydrodipicolinate synthase (DHDPS), catalyzing the condensation of (S)-aspartate-beta-semialdehyde [(S)-ASA] and pyruvate to dihydrodipicolinate (DHDP). However, it was shown in E.coli that the product of the enzymatic reaction is not dihydrodipicolinate but in fact (4S)-4-hydroxy-2,3,4,5-tetrahydro-(2S)-dipicolinic acid (HTPA), and that the consecutive dehydration reaction leading to DHDP is not spontaneous but catalyzed by DapB.</text>
</comment>
<dbReference type="AlphaFoldDB" id="A0A347WKP9"/>
<dbReference type="PROSITE" id="PS00665">
    <property type="entry name" value="DHDPS_1"/>
    <property type="match status" value="1"/>
</dbReference>